<dbReference type="EMBL" id="JAGGNH010000005">
    <property type="protein sequence ID" value="KAJ0971915.1"/>
    <property type="molecule type" value="Genomic_DNA"/>
</dbReference>
<comment type="caution">
    <text evidence="2">The sequence shown here is derived from an EMBL/GenBank/DDBJ whole genome shotgun (WGS) entry which is preliminary data.</text>
</comment>
<gene>
    <name evidence="2" type="ORF">J5N97_019874</name>
</gene>
<evidence type="ECO:0000313" key="3">
    <source>
        <dbReference type="Proteomes" id="UP001085076"/>
    </source>
</evidence>
<reference evidence="2" key="2">
    <citation type="journal article" date="2022" name="Hortic Res">
        <title>The genome of Dioscorea zingiberensis sheds light on the biosynthesis, origin and evolution of the medicinally important diosgenin saponins.</title>
        <authorList>
            <person name="Li Y."/>
            <person name="Tan C."/>
            <person name="Li Z."/>
            <person name="Guo J."/>
            <person name="Li S."/>
            <person name="Chen X."/>
            <person name="Wang C."/>
            <person name="Dai X."/>
            <person name="Yang H."/>
            <person name="Song W."/>
            <person name="Hou L."/>
            <person name="Xu J."/>
            <person name="Tong Z."/>
            <person name="Xu A."/>
            <person name="Yuan X."/>
            <person name="Wang W."/>
            <person name="Yang Q."/>
            <person name="Chen L."/>
            <person name="Sun Z."/>
            <person name="Wang K."/>
            <person name="Pan B."/>
            <person name="Chen J."/>
            <person name="Bao Y."/>
            <person name="Liu F."/>
            <person name="Qi X."/>
            <person name="Gang D.R."/>
            <person name="Wen J."/>
            <person name="Li J."/>
        </authorList>
    </citation>
    <scope>NUCLEOTIDE SEQUENCE</scope>
    <source>
        <strain evidence="2">Dzin_1.0</strain>
    </source>
</reference>
<evidence type="ECO:0000313" key="2">
    <source>
        <dbReference type="EMBL" id="KAJ0971915.1"/>
    </source>
</evidence>
<reference evidence="2" key="1">
    <citation type="submission" date="2021-03" db="EMBL/GenBank/DDBJ databases">
        <authorList>
            <person name="Li Z."/>
            <person name="Yang C."/>
        </authorList>
    </citation>
    <scope>NUCLEOTIDE SEQUENCE</scope>
    <source>
        <strain evidence="2">Dzin_1.0</strain>
        <tissue evidence="2">Leaf</tissue>
    </source>
</reference>
<protein>
    <submittedName>
        <fullName evidence="2">Uncharacterized protein</fullName>
    </submittedName>
</protein>
<sequence length="109" mass="12273">MSRSYRRHREQGQACASSGGNREGGAAGDEPDRQLAPGGAMCELRIAYVRMNCQIYKEKNVVQLEANSGHVMPFTRRTTTGCHLLIDYLHIAYQFQLVDAIRKNPMDML</sequence>
<proteinExistence type="predicted"/>
<organism evidence="2 3">
    <name type="scientific">Dioscorea zingiberensis</name>
    <dbReference type="NCBI Taxonomy" id="325984"/>
    <lineage>
        <taxon>Eukaryota</taxon>
        <taxon>Viridiplantae</taxon>
        <taxon>Streptophyta</taxon>
        <taxon>Embryophyta</taxon>
        <taxon>Tracheophyta</taxon>
        <taxon>Spermatophyta</taxon>
        <taxon>Magnoliopsida</taxon>
        <taxon>Liliopsida</taxon>
        <taxon>Dioscoreales</taxon>
        <taxon>Dioscoreaceae</taxon>
        <taxon>Dioscorea</taxon>
    </lineage>
</organism>
<feature type="region of interest" description="Disordered" evidence="1">
    <location>
        <begin position="1"/>
        <end position="35"/>
    </location>
</feature>
<evidence type="ECO:0000256" key="1">
    <source>
        <dbReference type="SAM" id="MobiDB-lite"/>
    </source>
</evidence>
<accession>A0A9D5CFF6</accession>
<keyword evidence="3" id="KW-1185">Reference proteome</keyword>
<dbReference type="Proteomes" id="UP001085076">
    <property type="component" value="Miscellaneous, Linkage group lg05"/>
</dbReference>
<name>A0A9D5CFF6_9LILI</name>
<dbReference type="AlphaFoldDB" id="A0A9D5CFF6"/>